<dbReference type="GO" id="GO:0007186">
    <property type="term" value="P:G protein-coupled receptor signaling pathway"/>
    <property type="evidence" value="ECO:0007669"/>
    <property type="project" value="TreeGrafter"/>
</dbReference>
<evidence type="ECO:0000313" key="7">
    <source>
        <dbReference type="Proteomes" id="UP000887561"/>
    </source>
</evidence>
<dbReference type="PANTHER" id="PTHR12425:SF5">
    <property type="entry name" value="SYNEMBRYN"/>
    <property type="match status" value="1"/>
</dbReference>
<evidence type="ECO:0000256" key="6">
    <source>
        <dbReference type="SAM" id="Coils"/>
    </source>
</evidence>
<keyword evidence="5" id="KW-0143">Chaperone</keyword>
<evidence type="ECO:0000256" key="1">
    <source>
        <dbReference type="ARBA" id="ARBA00004544"/>
    </source>
</evidence>
<proteinExistence type="inferred from homology"/>
<evidence type="ECO:0000256" key="2">
    <source>
        <dbReference type="ARBA" id="ARBA00009049"/>
    </source>
</evidence>
<dbReference type="PANTHER" id="PTHR12425">
    <property type="entry name" value="SYNEMBRYN"/>
    <property type="match status" value="1"/>
</dbReference>
<dbReference type="GO" id="GO:0005085">
    <property type="term" value="F:guanyl-nucleotide exchange factor activity"/>
    <property type="evidence" value="ECO:0007669"/>
    <property type="project" value="UniProtKB-KW"/>
</dbReference>
<evidence type="ECO:0000256" key="5">
    <source>
        <dbReference type="ARBA" id="ARBA00023186"/>
    </source>
</evidence>
<keyword evidence="7" id="KW-1185">Reference proteome</keyword>
<organism evidence="7 8">
    <name type="scientific">Meloidogyne javanica</name>
    <name type="common">Root-knot nematode worm</name>
    <dbReference type="NCBI Taxonomy" id="6303"/>
    <lineage>
        <taxon>Eukaryota</taxon>
        <taxon>Metazoa</taxon>
        <taxon>Ecdysozoa</taxon>
        <taxon>Nematoda</taxon>
        <taxon>Chromadorea</taxon>
        <taxon>Rhabditida</taxon>
        <taxon>Tylenchina</taxon>
        <taxon>Tylenchomorpha</taxon>
        <taxon>Tylenchoidea</taxon>
        <taxon>Meloidogynidae</taxon>
        <taxon>Meloidogyninae</taxon>
        <taxon>Meloidogyne</taxon>
        <taxon>Meloidogyne incognita group</taxon>
    </lineage>
</organism>
<comment type="subcellular location">
    <subcellularLocation>
        <location evidence="1">Cytoplasm</location>
        <location evidence="1">Cell cortex</location>
    </subcellularLocation>
</comment>
<dbReference type="GO" id="GO:0001965">
    <property type="term" value="F:G-protein alpha-subunit binding"/>
    <property type="evidence" value="ECO:0007669"/>
    <property type="project" value="TreeGrafter"/>
</dbReference>
<keyword evidence="4" id="KW-0344">Guanine-nucleotide releasing factor</keyword>
<dbReference type="Pfam" id="PF10165">
    <property type="entry name" value="Ric8"/>
    <property type="match status" value="1"/>
</dbReference>
<protein>
    <submittedName>
        <fullName evidence="8">Synembryn</fullName>
    </submittedName>
</protein>
<sequence length="575" mass="65625">MSCNEESYVITSDLITKWMELGLGNENLNAELTQIIDKHTGKNFPVILDDQRQAFVTFIFPDDFTTKMFEFERSSIIRLNFLRICLRDKSLGESNVLSSILPILLKITFLDGNNVKLQNSAKILLEANKCLVNFLFNSSIGRAHFKEKPFKLLISRISFVNPILKGKKEILFSNEDNKTFVYLNNWCQQELEELLLLDMKIVFVVSAQERQLQLYCQKDVNINKIFQEIIANSLDKLIESPSPANIVSSIRPFINEALLILFNIYHQIVFQQQPLDSNIIQLFLNECGRILQNSFLDMEIKQNTINFMATIPNTLSTLCPKIEDSTTIYNQNKLIFEGYDVTFLDKLLNILEEHIDQYEKGNVPAFSEHLVMFLRMMTTLCMDHKVARRYCRLRVIPPLTAEDVKHRPDVGSSFRNKLVRLISSIGALSNASADFLFVLCKRSAGRLVKYTGFGHAAGLLADRGILGRALAPKHPSDSEDSETKGYKEVENEVNPVTGYIPPAGQMEEFRKQFESMSEEQKEHEAMKLVNAMDKLMDQGLIAPGTIGEDGRVRQVKHMAELIKDVEKADEKEDSD</sequence>
<name>A0A915N1Z2_MELJA</name>
<dbReference type="PRINTS" id="PR01802">
    <property type="entry name" value="SYNEMBRYN"/>
</dbReference>
<keyword evidence="3" id="KW-0963">Cytoplasm</keyword>
<dbReference type="GO" id="GO:0005938">
    <property type="term" value="C:cell cortex"/>
    <property type="evidence" value="ECO:0007669"/>
    <property type="project" value="UniProtKB-SubCell"/>
</dbReference>
<accession>A0A915N1Z2</accession>
<evidence type="ECO:0000256" key="3">
    <source>
        <dbReference type="ARBA" id="ARBA00022490"/>
    </source>
</evidence>
<comment type="similarity">
    <text evidence="2">Belongs to the synembryn family.</text>
</comment>
<dbReference type="InterPro" id="IPR019318">
    <property type="entry name" value="Gua_nucleotide_exch_fac_Ric8"/>
</dbReference>
<dbReference type="WBParaSite" id="scaffold7524_cov249.g12128">
    <property type="protein sequence ID" value="scaffold7524_cov249.g12128"/>
    <property type="gene ID" value="scaffold7524_cov249.g12128"/>
</dbReference>
<dbReference type="Proteomes" id="UP000887561">
    <property type="component" value="Unplaced"/>
</dbReference>
<dbReference type="AlphaFoldDB" id="A0A915N1Z2"/>
<feature type="coiled-coil region" evidence="6">
    <location>
        <begin position="506"/>
        <end position="538"/>
    </location>
</feature>
<keyword evidence="6" id="KW-0175">Coiled coil</keyword>
<evidence type="ECO:0000256" key="4">
    <source>
        <dbReference type="ARBA" id="ARBA00022658"/>
    </source>
</evidence>
<dbReference type="InterPro" id="IPR008376">
    <property type="entry name" value="Chaperone_Ric-8_A/B"/>
</dbReference>
<evidence type="ECO:0000313" key="8">
    <source>
        <dbReference type="WBParaSite" id="scaffold7524_cov249.g12128"/>
    </source>
</evidence>
<reference evidence="8" key="1">
    <citation type="submission" date="2022-11" db="UniProtKB">
        <authorList>
            <consortium name="WormBaseParasite"/>
        </authorList>
    </citation>
    <scope>IDENTIFICATION</scope>
</reference>